<accession>A0A7L4ZNL0</accession>
<protein>
    <recommendedName>
        <fullName evidence="2">Activator of Hsp90 ATPase homologue 1/2-like C-terminal domain-containing protein</fullName>
    </recommendedName>
</protein>
<organism evidence="3 4">
    <name type="scientific">Kordia antarctica</name>
    <dbReference type="NCBI Taxonomy" id="1218801"/>
    <lineage>
        <taxon>Bacteria</taxon>
        <taxon>Pseudomonadati</taxon>
        <taxon>Bacteroidota</taxon>
        <taxon>Flavobacteriia</taxon>
        <taxon>Flavobacteriales</taxon>
        <taxon>Flavobacteriaceae</taxon>
        <taxon>Kordia</taxon>
    </lineage>
</organism>
<dbReference type="Pfam" id="PF08327">
    <property type="entry name" value="AHSA1"/>
    <property type="match status" value="1"/>
</dbReference>
<sequence length="137" mass="15775">MKDVIQKETIFQHSIDAVWNAITNAEEISTWFIKTNFKAEKGFKYTFFPTEDKGCDTITGEIKNADPYTLIYTWQVENTTVETTVSWRLETVAEGTKLHLEHSGIADYKGETAIAMFESFSGGWDHCMTQLRDYLKK</sequence>
<dbReference type="Gene3D" id="3.30.530.20">
    <property type="match status" value="1"/>
</dbReference>
<dbReference type="InterPro" id="IPR013538">
    <property type="entry name" value="ASHA1/2-like_C"/>
</dbReference>
<evidence type="ECO:0000259" key="2">
    <source>
        <dbReference type="Pfam" id="PF08327"/>
    </source>
</evidence>
<proteinExistence type="inferred from homology"/>
<name>A0A7L4ZNL0_9FLAO</name>
<comment type="similarity">
    <text evidence="1">Belongs to the AHA1 family.</text>
</comment>
<evidence type="ECO:0000256" key="1">
    <source>
        <dbReference type="ARBA" id="ARBA00006817"/>
    </source>
</evidence>
<gene>
    <name evidence="3" type="ORF">IMCC3317_36410</name>
</gene>
<dbReference type="SUPFAM" id="SSF55961">
    <property type="entry name" value="Bet v1-like"/>
    <property type="match status" value="1"/>
</dbReference>
<dbReference type="EMBL" id="CP019288">
    <property type="protein sequence ID" value="QHI38252.1"/>
    <property type="molecule type" value="Genomic_DNA"/>
</dbReference>
<dbReference type="KEGG" id="kan:IMCC3317_36410"/>
<feature type="domain" description="Activator of Hsp90 ATPase homologue 1/2-like C-terminal" evidence="2">
    <location>
        <begin position="13"/>
        <end position="136"/>
    </location>
</feature>
<evidence type="ECO:0000313" key="3">
    <source>
        <dbReference type="EMBL" id="QHI38252.1"/>
    </source>
</evidence>
<dbReference type="OrthoDB" id="2355173at2"/>
<dbReference type="InterPro" id="IPR023393">
    <property type="entry name" value="START-like_dom_sf"/>
</dbReference>
<dbReference type="CDD" id="cd07814">
    <property type="entry name" value="SRPBCC_CalC_Aha1-like"/>
    <property type="match status" value="1"/>
</dbReference>
<dbReference type="Proteomes" id="UP000464657">
    <property type="component" value="Chromosome"/>
</dbReference>
<reference evidence="3 4" key="1">
    <citation type="journal article" date="2013" name="Int. J. Syst. Evol. Microbiol.">
        <title>Kordia antarctica sp. nov., isolated from Antarctic seawater.</title>
        <authorList>
            <person name="Baek K."/>
            <person name="Choi A."/>
            <person name="Kang I."/>
            <person name="Lee K."/>
            <person name="Cho J.C."/>
        </authorList>
    </citation>
    <scope>NUCLEOTIDE SEQUENCE [LARGE SCALE GENOMIC DNA]</scope>
    <source>
        <strain evidence="3 4">IMCC3317</strain>
    </source>
</reference>
<dbReference type="AlphaFoldDB" id="A0A7L4ZNL0"/>
<evidence type="ECO:0000313" key="4">
    <source>
        <dbReference type="Proteomes" id="UP000464657"/>
    </source>
</evidence>
<dbReference type="RefSeq" id="WP_160130811.1">
    <property type="nucleotide sequence ID" value="NZ_CP019288.1"/>
</dbReference>
<keyword evidence="4" id="KW-1185">Reference proteome</keyword>